<evidence type="ECO:0000313" key="3">
    <source>
        <dbReference type="Proteomes" id="UP000014977"/>
    </source>
</evidence>
<dbReference type="SMART" id="SM00881">
    <property type="entry name" value="CoA_binding"/>
    <property type="match status" value="1"/>
</dbReference>
<dbReference type="Pfam" id="PF13380">
    <property type="entry name" value="CoA_binding_2"/>
    <property type="match status" value="1"/>
</dbReference>
<name>S7TY26_DESML</name>
<dbReference type="InterPro" id="IPR036291">
    <property type="entry name" value="NAD(P)-bd_dom_sf"/>
</dbReference>
<dbReference type="STRING" id="897.B2D07_02730"/>
<dbReference type="PANTHER" id="PTHR33303:SF2">
    <property type="entry name" value="COA-BINDING DOMAIN-CONTAINING PROTEIN"/>
    <property type="match status" value="1"/>
</dbReference>
<accession>S7TY26</accession>
<dbReference type="PANTHER" id="PTHR33303">
    <property type="entry name" value="CYTOPLASMIC PROTEIN-RELATED"/>
    <property type="match status" value="1"/>
</dbReference>
<dbReference type="InterPro" id="IPR003781">
    <property type="entry name" value="CoA-bd"/>
</dbReference>
<evidence type="ECO:0000313" key="2">
    <source>
        <dbReference type="EMBL" id="EPR41977.1"/>
    </source>
</evidence>
<comment type="caution">
    <text evidence="2">The sequence shown here is derived from an EMBL/GenBank/DDBJ whole genome shotgun (WGS) entry which is preliminary data.</text>
</comment>
<evidence type="ECO:0000259" key="1">
    <source>
        <dbReference type="SMART" id="SM00881"/>
    </source>
</evidence>
<feature type="domain" description="CoA-binding" evidence="1">
    <location>
        <begin position="27"/>
        <end position="119"/>
    </location>
</feature>
<protein>
    <submittedName>
        <fullName evidence="2">CoA-binding domain protein</fullName>
    </submittedName>
</protein>
<dbReference type="SUPFAM" id="SSF51735">
    <property type="entry name" value="NAD(P)-binding Rossmann-fold domains"/>
    <property type="match status" value="1"/>
</dbReference>
<organism evidence="2 3">
    <name type="scientific">Desulfococcus multivorans DSM 2059</name>
    <dbReference type="NCBI Taxonomy" id="1121405"/>
    <lineage>
        <taxon>Bacteria</taxon>
        <taxon>Pseudomonadati</taxon>
        <taxon>Thermodesulfobacteriota</taxon>
        <taxon>Desulfobacteria</taxon>
        <taxon>Desulfobacterales</taxon>
        <taxon>Desulfococcaceae</taxon>
        <taxon>Desulfococcus</taxon>
    </lineage>
</organism>
<dbReference type="AlphaFoldDB" id="S7TY26"/>
<proteinExistence type="predicted"/>
<dbReference type="EMBL" id="ATHJ01000070">
    <property type="protein sequence ID" value="EPR41977.1"/>
    <property type="molecule type" value="Genomic_DNA"/>
</dbReference>
<dbReference type="Gene3D" id="3.40.50.720">
    <property type="entry name" value="NAD(P)-binding Rossmann-like Domain"/>
    <property type="match status" value="1"/>
</dbReference>
<keyword evidence="3" id="KW-1185">Reference proteome</keyword>
<dbReference type="Proteomes" id="UP000014977">
    <property type="component" value="Unassembled WGS sequence"/>
</dbReference>
<sequence length="155" mass="17457">MNDKRKGWGGLGNGEILTEYRQIRVVLAEAATIAVLGVSPKSDRDSHQVARYLKDAGYRILPVRPAQKEILGEKAYRCLNDIDTAVDVVDAFRTPAQITDHVPEIIRLRPRVFWMQLGIENHRAAKVLTAAGIDVVMNRCIKTDHENLFKKNIIV</sequence>
<gene>
    <name evidence="2" type="ORF">dsmv_1704</name>
</gene>
<dbReference type="eggNOG" id="COG1832">
    <property type="taxonomic scope" value="Bacteria"/>
</dbReference>
<reference evidence="2 3" key="1">
    <citation type="journal article" date="2013" name="Genome Announc.">
        <title>Draft genome sequences for three mercury-methylating, sulfate-reducing bacteria.</title>
        <authorList>
            <person name="Brown S.D."/>
            <person name="Hurt R.A.Jr."/>
            <person name="Gilmour C.C."/>
            <person name="Elias D.A."/>
        </authorList>
    </citation>
    <scope>NUCLEOTIDE SEQUENCE [LARGE SCALE GENOMIC DNA]</scope>
    <source>
        <strain evidence="2 3">DSM 2059</strain>
    </source>
</reference>